<keyword evidence="2 4" id="KW-0479">Metal-binding</keyword>
<protein>
    <recommendedName>
        <fullName evidence="6">Cytochrome c domain-containing protein</fullName>
    </recommendedName>
</protein>
<comment type="caution">
    <text evidence="7">The sequence shown here is derived from an EMBL/GenBank/DDBJ whole genome shotgun (WGS) entry which is preliminary data.</text>
</comment>
<evidence type="ECO:0000256" key="5">
    <source>
        <dbReference type="SAM" id="SignalP"/>
    </source>
</evidence>
<accession>A0A6L5Z0R7</accession>
<dbReference type="InterPro" id="IPR036909">
    <property type="entry name" value="Cyt_c-like_dom_sf"/>
</dbReference>
<dbReference type="AlphaFoldDB" id="A0A6L5Z0R7"/>
<sequence length="259" mass="27296">MTRWIAALVLALALAAAAVRAQDRQITLAAPRALADGGLLGFLLPRFSLKTGIRIEVQPDAGDADVVLTPAATIGAGAAERKTRRAFHEAAGDTVWRVAGDGAKGSNAGRFVDWLLSDIGQRTIDSFRDGAVYVASADAADEVAEAPLDGNAALGERLSLSLCGRCHVVGEANRMKGIGSTPSFGALRAIADWQNRFESFYALNPHPAFTQVAEVTPPFDIRRPSPIVPVEMTLDDLEAILAYVSAIAPKDLGAPVRAQ</sequence>
<feature type="domain" description="Cytochrome c" evidence="6">
    <location>
        <begin position="150"/>
        <end position="248"/>
    </location>
</feature>
<keyword evidence="3 4" id="KW-0408">Iron</keyword>
<feature type="chain" id="PRO_5026794892" description="Cytochrome c domain-containing protein" evidence="5">
    <location>
        <begin position="22"/>
        <end position="259"/>
    </location>
</feature>
<dbReference type="Proteomes" id="UP000474957">
    <property type="component" value="Unassembled WGS sequence"/>
</dbReference>
<evidence type="ECO:0000259" key="6">
    <source>
        <dbReference type="PROSITE" id="PS51007"/>
    </source>
</evidence>
<reference evidence="7 8" key="1">
    <citation type="submission" date="2019-10" db="EMBL/GenBank/DDBJ databases">
        <title>Cognatihalovulum marinum gen. nov. sp. nov., a new member of the family Rhodobacteraceae isolated from deep seawater of the Northwest Indian Ocean.</title>
        <authorList>
            <person name="Ruan C."/>
            <person name="Wang J."/>
            <person name="Zheng X."/>
            <person name="Song L."/>
            <person name="Zhu Y."/>
            <person name="Huang Y."/>
            <person name="Lu Z."/>
            <person name="Du W."/>
            <person name="Huang L."/>
            <person name="Dai X."/>
        </authorList>
    </citation>
    <scope>NUCLEOTIDE SEQUENCE [LARGE SCALE GENOMIC DNA]</scope>
    <source>
        <strain evidence="7 8">2CG4</strain>
    </source>
</reference>
<evidence type="ECO:0000256" key="3">
    <source>
        <dbReference type="ARBA" id="ARBA00023004"/>
    </source>
</evidence>
<dbReference type="InterPro" id="IPR009056">
    <property type="entry name" value="Cyt_c-like_dom"/>
</dbReference>
<evidence type="ECO:0000256" key="1">
    <source>
        <dbReference type="ARBA" id="ARBA00022617"/>
    </source>
</evidence>
<proteinExistence type="predicted"/>
<dbReference type="Gene3D" id="3.40.190.10">
    <property type="entry name" value="Periplasmic binding protein-like II"/>
    <property type="match status" value="1"/>
</dbReference>
<dbReference type="GO" id="GO:0020037">
    <property type="term" value="F:heme binding"/>
    <property type="evidence" value="ECO:0007669"/>
    <property type="project" value="InterPro"/>
</dbReference>
<feature type="signal peptide" evidence="5">
    <location>
        <begin position="1"/>
        <end position="21"/>
    </location>
</feature>
<dbReference type="PROSITE" id="PS51007">
    <property type="entry name" value="CYTC"/>
    <property type="match status" value="1"/>
</dbReference>
<gene>
    <name evidence="7" type="ORF">GE300_10995</name>
</gene>
<dbReference type="GO" id="GO:0009055">
    <property type="term" value="F:electron transfer activity"/>
    <property type="evidence" value="ECO:0007669"/>
    <property type="project" value="InterPro"/>
</dbReference>
<name>A0A6L5Z0R7_9RHOB</name>
<dbReference type="SUPFAM" id="SSF46626">
    <property type="entry name" value="Cytochrome c"/>
    <property type="match status" value="1"/>
</dbReference>
<dbReference type="EMBL" id="WIND01000007">
    <property type="protein sequence ID" value="MSU90137.1"/>
    <property type="molecule type" value="Genomic_DNA"/>
</dbReference>
<evidence type="ECO:0000256" key="2">
    <source>
        <dbReference type="ARBA" id="ARBA00022723"/>
    </source>
</evidence>
<evidence type="ECO:0000313" key="7">
    <source>
        <dbReference type="EMBL" id="MSU90137.1"/>
    </source>
</evidence>
<organism evidence="7 8">
    <name type="scientific">Halovulum marinum</name>
    <dbReference type="NCBI Taxonomy" id="2662447"/>
    <lineage>
        <taxon>Bacteria</taxon>
        <taxon>Pseudomonadati</taxon>
        <taxon>Pseudomonadota</taxon>
        <taxon>Alphaproteobacteria</taxon>
        <taxon>Rhodobacterales</taxon>
        <taxon>Paracoccaceae</taxon>
        <taxon>Halovulum</taxon>
    </lineage>
</organism>
<keyword evidence="8" id="KW-1185">Reference proteome</keyword>
<keyword evidence="5" id="KW-0732">Signal</keyword>
<dbReference type="RefSeq" id="WP_154446624.1">
    <property type="nucleotide sequence ID" value="NZ_WIND01000007.1"/>
</dbReference>
<keyword evidence="1 4" id="KW-0349">Heme</keyword>
<evidence type="ECO:0000313" key="8">
    <source>
        <dbReference type="Proteomes" id="UP000474957"/>
    </source>
</evidence>
<evidence type="ECO:0000256" key="4">
    <source>
        <dbReference type="PROSITE-ProRule" id="PRU00433"/>
    </source>
</evidence>
<dbReference type="GO" id="GO:0046872">
    <property type="term" value="F:metal ion binding"/>
    <property type="evidence" value="ECO:0007669"/>
    <property type="project" value="UniProtKB-KW"/>
</dbReference>